<protein>
    <submittedName>
        <fullName evidence="2 3">Uncharacterized protein</fullName>
    </submittedName>
</protein>
<keyword evidence="4" id="KW-1185">Reference proteome</keyword>
<organism evidence="2">
    <name type="scientific">Puccinia triticina (isolate 1-1 / race 1 (BBBD))</name>
    <name type="common">Brown leaf rust fungus</name>
    <dbReference type="NCBI Taxonomy" id="630390"/>
    <lineage>
        <taxon>Eukaryota</taxon>
        <taxon>Fungi</taxon>
        <taxon>Dikarya</taxon>
        <taxon>Basidiomycota</taxon>
        <taxon>Pucciniomycotina</taxon>
        <taxon>Pucciniomycetes</taxon>
        <taxon>Pucciniales</taxon>
        <taxon>Pucciniaceae</taxon>
        <taxon>Puccinia</taxon>
    </lineage>
</organism>
<reference evidence="2" key="2">
    <citation type="submission" date="2016-05" db="EMBL/GenBank/DDBJ databases">
        <title>Comparative analysis highlights variable genome content of wheat rusts and divergence of the mating loci.</title>
        <authorList>
            <person name="Cuomo C.A."/>
            <person name="Bakkeren G."/>
            <person name="Szabo L."/>
            <person name="Khalil H."/>
            <person name="Joly D."/>
            <person name="Goldberg J."/>
            <person name="Young S."/>
            <person name="Zeng Q."/>
            <person name="Fellers J."/>
        </authorList>
    </citation>
    <scope>NUCLEOTIDE SEQUENCE [LARGE SCALE GENOMIC DNA]</scope>
    <source>
        <strain evidence="2">1-1 BBBD Race 1</strain>
    </source>
</reference>
<sequence>MDPNLANVEVDDRNAAGIISAITNQIRDEDRLLPDGSNFAVWGDFVEEKLRDAINDPDYLMYESTSALHERIARSILLSSVNCSLRRTLQRFPFASGMFTELRARFNVVSRAAQLNAFRRLLRFNISDHPTTATIASAIDDQLDELRRLNLTLTRNELAGLILQNSLGTEPDLMEEVDRRVELALSRSRTGTVEDFESIIRTIGIVRNNLRHQGEVRGREQRMATPAPLAMRTDAHTVPHFQQPQDHGAPPAEDLNSVEAAATRAETPAGHLFHLAPTTAIPPLKTFPSKAVFSLSTRSSRPWDRQAPIHKSKPLPDLSNKRRRKGASQGRATHTAHSTAYNESTKNDIDKNQSAGPLKQAREWRRPMSRGQVKGEDPGLRSWVI</sequence>
<reference evidence="3" key="4">
    <citation type="submission" date="2025-05" db="UniProtKB">
        <authorList>
            <consortium name="EnsemblFungi"/>
        </authorList>
    </citation>
    <scope>IDENTIFICATION</scope>
    <source>
        <strain evidence="3">isolate 1-1 / race 1 (BBBD)</strain>
    </source>
</reference>
<proteinExistence type="predicted"/>
<evidence type="ECO:0000313" key="3">
    <source>
        <dbReference type="EnsemblFungi" id="PTTG_02300-t43_1-p1"/>
    </source>
</evidence>
<gene>
    <name evidence="2" type="ORF">PTTG_02300</name>
</gene>
<dbReference type="VEuPathDB" id="FungiDB:PTTG_02300"/>
<accession>A0A180GTE8</accession>
<dbReference type="EnsemblFungi" id="PTTG_02300-t43_1">
    <property type="protein sequence ID" value="PTTG_02300-t43_1-p1"/>
    <property type="gene ID" value="PTTG_02300"/>
</dbReference>
<evidence type="ECO:0000256" key="1">
    <source>
        <dbReference type="SAM" id="MobiDB-lite"/>
    </source>
</evidence>
<evidence type="ECO:0000313" key="2">
    <source>
        <dbReference type="EMBL" id="OAV96025.1"/>
    </source>
</evidence>
<dbReference type="EMBL" id="ADAS02000022">
    <property type="protein sequence ID" value="OAV96025.1"/>
    <property type="molecule type" value="Genomic_DNA"/>
</dbReference>
<reference evidence="2" key="1">
    <citation type="submission" date="2009-11" db="EMBL/GenBank/DDBJ databases">
        <authorList>
            <consortium name="The Broad Institute Genome Sequencing Platform"/>
            <person name="Ward D."/>
            <person name="Feldgarden M."/>
            <person name="Earl A."/>
            <person name="Young S.K."/>
            <person name="Zeng Q."/>
            <person name="Koehrsen M."/>
            <person name="Alvarado L."/>
            <person name="Berlin A."/>
            <person name="Bochicchio J."/>
            <person name="Borenstein D."/>
            <person name="Chapman S.B."/>
            <person name="Chen Z."/>
            <person name="Engels R."/>
            <person name="Freedman E."/>
            <person name="Gellesch M."/>
            <person name="Goldberg J."/>
            <person name="Griggs A."/>
            <person name="Gujja S."/>
            <person name="Heilman E."/>
            <person name="Heiman D."/>
            <person name="Hepburn T."/>
            <person name="Howarth C."/>
            <person name="Jen D."/>
            <person name="Larson L."/>
            <person name="Lewis B."/>
            <person name="Mehta T."/>
            <person name="Park D."/>
            <person name="Pearson M."/>
            <person name="Roberts A."/>
            <person name="Saif S."/>
            <person name="Shea T."/>
            <person name="Shenoy N."/>
            <person name="Sisk P."/>
            <person name="Stolte C."/>
            <person name="Sykes S."/>
            <person name="Thomson T."/>
            <person name="Walk T."/>
            <person name="White J."/>
            <person name="Yandava C."/>
            <person name="Izard J."/>
            <person name="Baranova O.V."/>
            <person name="Blanton J.M."/>
            <person name="Tanner A.C."/>
            <person name="Dewhirst F.E."/>
            <person name="Haas B."/>
            <person name="Nusbaum C."/>
            <person name="Birren B."/>
        </authorList>
    </citation>
    <scope>NUCLEOTIDE SEQUENCE [LARGE SCALE GENOMIC DNA]</scope>
    <source>
        <strain evidence="2">1-1 BBBD Race 1</strain>
    </source>
</reference>
<dbReference type="OrthoDB" id="10431591at2759"/>
<feature type="region of interest" description="Disordered" evidence="1">
    <location>
        <begin position="297"/>
        <end position="385"/>
    </location>
</feature>
<reference evidence="3 4" key="3">
    <citation type="journal article" date="2017" name="G3 (Bethesda)">
        <title>Comparative analysis highlights variable genome content of wheat rusts and divergence of the mating loci.</title>
        <authorList>
            <person name="Cuomo C.A."/>
            <person name="Bakkeren G."/>
            <person name="Khalil H.B."/>
            <person name="Panwar V."/>
            <person name="Joly D."/>
            <person name="Linning R."/>
            <person name="Sakthikumar S."/>
            <person name="Song X."/>
            <person name="Adiconis X."/>
            <person name="Fan L."/>
            <person name="Goldberg J.M."/>
            <person name="Levin J.Z."/>
            <person name="Young S."/>
            <person name="Zeng Q."/>
            <person name="Anikster Y."/>
            <person name="Bruce M."/>
            <person name="Wang M."/>
            <person name="Yin C."/>
            <person name="McCallum B."/>
            <person name="Szabo L.J."/>
            <person name="Hulbert S."/>
            <person name="Chen X."/>
            <person name="Fellers J.P."/>
        </authorList>
    </citation>
    <scope>NUCLEOTIDE SEQUENCE</scope>
    <source>
        <strain evidence="4">Isolate 1-1 / race 1 (BBBD)</strain>
        <strain evidence="3">isolate 1-1 / race 1 (BBBD)</strain>
    </source>
</reference>
<dbReference type="AlphaFoldDB" id="A0A180GTE8"/>
<name>A0A180GTE8_PUCT1</name>
<dbReference type="Proteomes" id="UP000005240">
    <property type="component" value="Unassembled WGS sequence"/>
</dbReference>
<evidence type="ECO:0000313" key="4">
    <source>
        <dbReference type="Proteomes" id="UP000005240"/>
    </source>
</evidence>
<feature type="compositionally biased region" description="Polar residues" evidence="1">
    <location>
        <begin position="330"/>
        <end position="344"/>
    </location>
</feature>